<comment type="caution">
    <text evidence="1">The sequence shown here is derived from an EMBL/GenBank/DDBJ whole genome shotgun (WGS) entry which is preliminary data.</text>
</comment>
<name>A0A084EM84_MYCCA</name>
<evidence type="ECO:0000313" key="1">
    <source>
        <dbReference type="EMBL" id="KEZ19076.1"/>
    </source>
</evidence>
<dbReference type="Proteomes" id="UP000028533">
    <property type="component" value="Unassembled WGS sequence"/>
</dbReference>
<dbReference type="RefSeq" id="WP_036431743.1">
    <property type="nucleotide sequence ID" value="NZ_JFDO01000016.1"/>
</dbReference>
<accession>A0A084EM84</accession>
<dbReference type="EMBL" id="JFDO01000016">
    <property type="protein sequence ID" value="KEZ19076.1"/>
    <property type="molecule type" value="Genomic_DNA"/>
</dbReference>
<gene>
    <name evidence="1" type="ORF">MCAPa_3870</name>
</gene>
<sequence length="205" mass="24440">MKLIQQLKNFFNKIKSFFKKKNSAIVYNKPKAIENKKKLNSSNQIDNSSINISNNQEYIDKRAVLDSQNEFKLKVILNKTQVLEQLIQIKNTFKECEDCQNIYRLKIDDMKIKISQLKRYIDHNYGFLGNEKEYREYVFLDNIKSYSQTDDKAGLDLINELENYFNKYLNYDVNYFAPCDKHKNLIDEYKILSIKVDDLDKIISK</sequence>
<reference evidence="1 2" key="1">
    <citation type="submission" date="2014-02" db="EMBL/GenBank/DDBJ databases">
        <title>Genome sequence of Mycoplasma capricolum subsp. capricolum strain 14232.</title>
        <authorList>
            <person name="Sirand-Pugnet P."/>
            <person name="Breton M."/>
            <person name="Dordet-Frisoni E."/>
            <person name="Baranowski E."/>
            <person name="Barre A."/>
            <person name="Couture C."/>
            <person name="Dupuy V."/>
            <person name="Gaurivaud P."/>
            <person name="Jacob D."/>
            <person name="Lemaitre C."/>
            <person name="Manso-Silvan L."/>
            <person name="Nikolski M."/>
            <person name="Nouvel L.-X."/>
            <person name="Poumarat F."/>
            <person name="Tardy F."/>
            <person name="Thebault P."/>
            <person name="Theil S."/>
            <person name="Citti C."/>
            <person name="Thiaucourt F."/>
            <person name="Blanchard A."/>
        </authorList>
    </citation>
    <scope>NUCLEOTIDE SEQUENCE [LARGE SCALE GENOMIC DNA]</scope>
    <source>
        <strain evidence="1 2">14232</strain>
    </source>
</reference>
<evidence type="ECO:0000313" key="2">
    <source>
        <dbReference type="Proteomes" id="UP000028533"/>
    </source>
</evidence>
<dbReference type="AlphaFoldDB" id="A0A084EM84"/>
<proteinExistence type="predicted"/>
<organism evidence="1 2">
    <name type="scientific">Mycoplasma capricolum subsp. capricolum 14232</name>
    <dbReference type="NCBI Taxonomy" id="1188238"/>
    <lineage>
        <taxon>Bacteria</taxon>
        <taxon>Bacillati</taxon>
        <taxon>Mycoplasmatota</taxon>
        <taxon>Mollicutes</taxon>
        <taxon>Mycoplasmataceae</taxon>
        <taxon>Mycoplasma</taxon>
    </lineage>
</organism>
<protein>
    <submittedName>
        <fullName evidence="1">Uncharacterized protein</fullName>
    </submittedName>
</protein>